<feature type="domain" description="Peptidase M28" evidence="8">
    <location>
        <begin position="305"/>
        <end position="523"/>
    </location>
</feature>
<feature type="signal peptide" evidence="7">
    <location>
        <begin position="1"/>
        <end position="17"/>
    </location>
</feature>
<evidence type="ECO:0000256" key="3">
    <source>
        <dbReference type="ARBA" id="ARBA00022723"/>
    </source>
</evidence>
<feature type="chain" id="PRO_5046021611" evidence="7">
    <location>
        <begin position="18"/>
        <end position="558"/>
    </location>
</feature>
<dbReference type="InterPro" id="IPR045175">
    <property type="entry name" value="M28_fam"/>
</dbReference>
<dbReference type="SUPFAM" id="SSF53187">
    <property type="entry name" value="Zn-dependent exopeptidases"/>
    <property type="match status" value="1"/>
</dbReference>
<evidence type="ECO:0000259" key="8">
    <source>
        <dbReference type="Pfam" id="PF04389"/>
    </source>
</evidence>
<keyword evidence="1" id="KW-0031">Aminopeptidase</keyword>
<dbReference type="SUPFAM" id="SSF52025">
    <property type="entry name" value="PA domain"/>
    <property type="match status" value="1"/>
</dbReference>
<evidence type="ECO:0000313" key="9">
    <source>
        <dbReference type="EMBL" id="GAA4463838.1"/>
    </source>
</evidence>
<name>A0ABP8NEA2_9BACT</name>
<dbReference type="Gene3D" id="3.50.30.30">
    <property type="match status" value="1"/>
</dbReference>
<evidence type="ECO:0000256" key="4">
    <source>
        <dbReference type="ARBA" id="ARBA00022729"/>
    </source>
</evidence>
<evidence type="ECO:0000256" key="2">
    <source>
        <dbReference type="ARBA" id="ARBA00022670"/>
    </source>
</evidence>
<evidence type="ECO:0000256" key="5">
    <source>
        <dbReference type="ARBA" id="ARBA00022801"/>
    </source>
</evidence>
<organism evidence="9 10">
    <name type="scientific">Nibrella saemangeumensis</name>
    <dbReference type="NCBI Taxonomy" id="1084526"/>
    <lineage>
        <taxon>Bacteria</taxon>
        <taxon>Pseudomonadati</taxon>
        <taxon>Bacteroidota</taxon>
        <taxon>Cytophagia</taxon>
        <taxon>Cytophagales</taxon>
        <taxon>Spirosomataceae</taxon>
        <taxon>Nibrella</taxon>
    </lineage>
</organism>
<keyword evidence="2" id="KW-0645">Protease</keyword>
<evidence type="ECO:0000256" key="6">
    <source>
        <dbReference type="ARBA" id="ARBA00022833"/>
    </source>
</evidence>
<dbReference type="InterPro" id="IPR007484">
    <property type="entry name" value="Peptidase_M28"/>
</dbReference>
<keyword evidence="6" id="KW-0862">Zinc</keyword>
<proteinExistence type="predicted"/>
<evidence type="ECO:0000256" key="1">
    <source>
        <dbReference type="ARBA" id="ARBA00022438"/>
    </source>
</evidence>
<dbReference type="CDD" id="cd05660">
    <property type="entry name" value="M28_like_PA"/>
    <property type="match status" value="1"/>
</dbReference>
<dbReference type="Pfam" id="PF04389">
    <property type="entry name" value="Peptidase_M28"/>
    <property type="match status" value="1"/>
</dbReference>
<keyword evidence="3" id="KW-0479">Metal-binding</keyword>
<comment type="caution">
    <text evidence="9">The sequence shown here is derived from an EMBL/GenBank/DDBJ whole genome shotgun (WGS) entry which is preliminary data.</text>
</comment>
<accession>A0ABP8NEA2</accession>
<dbReference type="PROSITE" id="PS51257">
    <property type="entry name" value="PROKAR_LIPOPROTEIN"/>
    <property type="match status" value="1"/>
</dbReference>
<dbReference type="InterPro" id="IPR046450">
    <property type="entry name" value="PA_dom_sf"/>
</dbReference>
<dbReference type="PANTHER" id="PTHR12147:SF56">
    <property type="entry name" value="AMINOPEPTIDASE YDR415C-RELATED"/>
    <property type="match status" value="1"/>
</dbReference>
<keyword evidence="10" id="KW-1185">Reference proteome</keyword>
<sequence>MHKVFSGIALVAITCLAASCSQNTETAGNTQPDSAGILSSDSLGKHIAVLSSDEYQGRKPFTEGETKTINYLKAQFAAAGAEPGNGDSYFQDVPMVNIATEAAPTMQVQGPKGSFQLKGYDDYVIWTNKTNPTITLDKAELVFAGYGVVAPEYNWNDYAGLDVKGKVVLVLVNDPGYGSGDSTLFKGKTMTYYGRWTYKFEEAARQGAKGCLIVHNTAAASYPFSVVQNNWNGSRLQLDNRGKNIPNCDVIGWVSEPTANRLLTSAGMDASLLTKAKQRGFKSVPLNVNLSTSMKVKATYDKSHNVIAKITGSTKPDEYVIYSAHWDHLGIGKPDETGDSIYNGAIDNASATAGLLELARAFKNTNPKPERTIIFLAVTAEEQGLLGSNYYAENPVYPLDKTVANINMDGLNAFDKTKDIIVVGSGQSELEDILAEEAKKAGRYLAIDSHPEAGYYYRSDHFNFAKVGVPALYTETGTDVEGKGKEYGAKLADEYREKHYHRPSDEYDPKTWTLAGAVEDLKLMFEVGKRLASGDKLPQWKQGSEFKAIREKTVSANQ</sequence>
<dbReference type="Proteomes" id="UP001501175">
    <property type="component" value="Unassembled WGS sequence"/>
</dbReference>
<dbReference type="RefSeq" id="WP_345246799.1">
    <property type="nucleotide sequence ID" value="NZ_BAABHD010000075.1"/>
</dbReference>
<keyword evidence="5" id="KW-0378">Hydrolase</keyword>
<dbReference type="EMBL" id="BAABHD010000075">
    <property type="protein sequence ID" value="GAA4463838.1"/>
    <property type="molecule type" value="Genomic_DNA"/>
</dbReference>
<evidence type="ECO:0000313" key="10">
    <source>
        <dbReference type="Proteomes" id="UP001501175"/>
    </source>
</evidence>
<dbReference type="Gene3D" id="3.40.630.10">
    <property type="entry name" value="Zn peptidases"/>
    <property type="match status" value="1"/>
</dbReference>
<protein>
    <submittedName>
        <fullName evidence="9">M28 family metallopeptidase</fullName>
    </submittedName>
</protein>
<evidence type="ECO:0000256" key="7">
    <source>
        <dbReference type="SAM" id="SignalP"/>
    </source>
</evidence>
<gene>
    <name evidence="9" type="ORF">GCM10023189_42320</name>
</gene>
<reference evidence="10" key="1">
    <citation type="journal article" date="2019" name="Int. J. Syst. Evol. Microbiol.">
        <title>The Global Catalogue of Microorganisms (GCM) 10K type strain sequencing project: providing services to taxonomists for standard genome sequencing and annotation.</title>
        <authorList>
            <consortium name="The Broad Institute Genomics Platform"/>
            <consortium name="The Broad Institute Genome Sequencing Center for Infectious Disease"/>
            <person name="Wu L."/>
            <person name="Ma J."/>
        </authorList>
    </citation>
    <scope>NUCLEOTIDE SEQUENCE [LARGE SCALE GENOMIC DNA]</scope>
    <source>
        <strain evidence="10">JCM 17927</strain>
    </source>
</reference>
<keyword evidence="4 7" id="KW-0732">Signal</keyword>
<dbReference type="PANTHER" id="PTHR12147">
    <property type="entry name" value="METALLOPEPTIDASE M28 FAMILY MEMBER"/>
    <property type="match status" value="1"/>
</dbReference>